<organism evidence="2 3">
    <name type="scientific">Acetobacterium fimetarium</name>
    <dbReference type="NCBI Taxonomy" id="52691"/>
    <lineage>
        <taxon>Bacteria</taxon>
        <taxon>Bacillati</taxon>
        <taxon>Bacillota</taxon>
        <taxon>Clostridia</taxon>
        <taxon>Eubacteriales</taxon>
        <taxon>Eubacteriaceae</taxon>
        <taxon>Acetobacterium</taxon>
    </lineage>
</organism>
<comment type="caution">
    <text evidence="2">The sequence shown here is derived from an EMBL/GenBank/DDBJ whole genome shotgun (WGS) entry which is preliminary data.</text>
</comment>
<gene>
    <name evidence="2" type="ORF">GH808_06300</name>
</gene>
<dbReference type="RefSeq" id="WP_186841932.1">
    <property type="nucleotide sequence ID" value="NZ_WJBC01000006.1"/>
</dbReference>
<proteinExistence type="predicted"/>
<dbReference type="Proteomes" id="UP000603234">
    <property type="component" value="Unassembled WGS sequence"/>
</dbReference>
<evidence type="ECO:0000313" key="2">
    <source>
        <dbReference type="EMBL" id="MBC3804047.1"/>
    </source>
</evidence>
<keyword evidence="3" id="KW-1185">Reference proteome</keyword>
<dbReference type="EMBL" id="WJBC01000006">
    <property type="protein sequence ID" value="MBC3804047.1"/>
    <property type="molecule type" value="Genomic_DNA"/>
</dbReference>
<keyword evidence="1" id="KW-0175">Coiled coil</keyword>
<sequence>MKYFYVAITKEVVNQTTFNDVQMAIDYFEKNYGHIIYEMTLKKIKRLKNRIGNYEQRLKKQLEDIRKWQENGTCTWADLNFENMLKDKILSSKIKLEEIRDSLNVKPVSFEVKHDRYKQKICLSDEPQLILHISSIYNQGYIIDVVKKNTIALVAWSRVTI</sequence>
<protein>
    <submittedName>
        <fullName evidence="2">Uncharacterized protein</fullName>
    </submittedName>
</protein>
<reference evidence="2 3" key="1">
    <citation type="journal article" date="2020" name="mSystems">
        <title>Defining Genomic and Predicted Metabolic Features of the Acetobacterium Genus.</title>
        <authorList>
            <person name="Ross D.E."/>
            <person name="Marshall C.W."/>
            <person name="Gulliver D."/>
            <person name="May H.D."/>
            <person name="Norman R.S."/>
        </authorList>
    </citation>
    <scope>NUCLEOTIDE SEQUENCE [LARGE SCALE GENOMIC DNA]</scope>
    <source>
        <strain evidence="2 3">DSM 8238</strain>
    </source>
</reference>
<evidence type="ECO:0000256" key="1">
    <source>
        <dbReference type="SAM" id="Coils"/>
    </source>
</evidence>
<accession>A0ABR6WTY1</accession>
<name>A0ABR6WTY1_9FIRM</name>
<evidence type="ECO:0000313" key="3">
    <source>
        <dbReference type="Proteomes" id="UP000603234"/>
    </source>
</evidence>
<feature type="coiled-coil region" evidence="1">
    <location>
        <begin position="37"/>
        <end position="71"/>
    </location>
</feature>